<keyword evidence="2" id="KW-0614">Plasmid</keyword>
<evidence type="ECO:0000313" key="2">
    <source>
        <dbReference type="EMBL" id="URZ13771.1"/>
    </source>
</evidence>
<geneLocation type="plasmid" evidence="2 3">
    <name>p330</name>
</geneLocation>
<proteinExistence type="predicted"/>
<dbReference type="Gene3D" id="2.60.40.1630">
    <property type="entry name" value="bacillus anthracis domain"/>
    <property type="match status" value="1"/>
</dbReference>
<dbReference type="KEGG" id="crw:CROST_045490"/>
<feature type="domain" description="DUF4179" evidence="1">
    <location>
        <begin position="36"/>
        <end position="128"/>
    </location>
</feature>
<dbReference type="RefSeq" id="WP_077834741.1">
    <property type="nucleotide sequence ID" value="NZ_CP096984.1"/>
</dbReference>
<dbReference type="Pfam" id="PF13786">
    <property type="entry name" value="DUF4179"/>
    <property type="match status" value="1"/>
</dbReference>
<gene>
    <name evidence="2" type="ORF">CROST_045490</name>
</gene>
<reference evidence="2 3" key="1">
    <citation type="submission" date="2022-04" db="EMBL/GenBank/DDBJ databases">
        <title>Genome sequence of C. roseum typestrain.</title>
        <authorList>
            <person name="Poehlein A."/>
            <person name="Schoch T."/>
            <person name="Duerre P."/>
            <person name="Daniel R."/>
        </authorList>
    </citation>
    <scope>NUCLEOTIDE SEQUENCE [LARGE SCALE GENOMIC DNA]</scope>
    <source>
        <strain evidence="2 3">DSM 7320</strain>
        <plasmid evidence="2 3">p330</plasmid>
    </source>
</reference>
<sequence>MNTYKKDFENIPSSSKLDLTIDNAIIKAKNHKKLIHLSKLLSSISVLFILFTLGINFNTFFANSFNNLPILSSLEKALNFHYDKNLMTKVKEYTSPSVNLSSSNKNITLTINKIIGDNKDVFILYTLKNNNKLLISNFTLEDSKGKVIFDSKNFKSKIKPTILENNKEISFVSSDNGYKAVVTSLNYSKAKSETYGSMELISLNNTNKRIPKNILLKVSTIKNNTSSIDGDWNIPLTLQKNSEKPKEYNNIKFSANNTDCIINYLRIYPTHMDMNIKLGINKISKSQAWGIGTNTTNYKTLPFFTDDIGNIYKLSPANFSYDYKNKTVTVSFQSCYYKKVKKLYFVISQLNYENTPYVNFSPVKVYIK</sequence>
<accession>A0A1S8LYV6</accession>
<evidence type="ECO:0000259" key="1">
    <source>
        <dbReference type="Pfam" id="PF13786"/>
    </source>
</evidence>
<dbReference type="STRING" id="84029.CROST_11570"/>
<dbReference type="EMBL" id="CP096984">
    <property type="protein sequence ID" value="URZ13771.1"/>
    <property type="molecule type" value="Genomic_DNA"/>
</dbReference>
<dbReference type="AlphaFoldDB" id="A0A1S8LYV6"/>
<organism evidence="2 3">
    <name type="scientific">Clostridium felsineum</name>
    <dbReference type="NCBI Taxonomy" id="36839"/>
    <lineage>
        <taxon>Bacteria</taxon>
        <taxon>Bacillati</taxon>
        <taxon>Bacillota</taxon>
        <taxon>Clostridia</taxon>
        <taxon>Eubacteriales</taxon>
        <taxon>Clostridiaceae</taxon>
        <taxon>Clostridium</taxon>
    </lineage>
</organism>
<keyword evidence="3" id="KW-1185">Reference proteome</keyword>
<protein>
    <recommendedName>
        <fullName evidence="1">DUF4179 domain-containing protein</fullName>
    </recommendedName>
</protein>
<dbReference type="Proteomes" id="UP000190951">
    <property type="component" value="Plasmid p330"/>
</dbReference>
<evidence type="ECO:0000313" key="3">
    <source>
        <dbReference type="Proteomes" id="UP000190951"/>
    </source>
</evidence>
<dbReference type="InterPro" id="IPR025436">
    <property type="entry name" value="DUF4179"/>
</dbReference>
<name>A0A1S8LYV6_9CLOT</name>